<evidence type="ECO:0000313" key="9">
    <source>
        <dbReference type="Proteomes" id="UP001299546"/>
    </source>
</evidence>
<dbReference type="Proteomes" id="UP001299546">
    <property type="component" value="Unassembled WGS sequence"/>
</dbReference>
<dbReference type="InterPro" id="IPR027022">
    <property type="entry name" value="ABC_permease_BceB-typ"/>
</dbReference>
<protein>
    <submittedName>
        <fullName evidence="8">ABC transporter permease</fullName>
    </submittedName>
</protein>
<feature type="transmembrane region" description="Helical" evidence="6">
    <location>
        <begin position="198"/>
        <end position="223"/>
    </location>
</feature>
<evidence type="ECO:0000256" key="2">
    <source>
        <dbReference type="ARBA" id="ARBA00022475"/>
    </source>
</evidence>
<feature type="transmembrane region" description="Helical" evidence="6">
    <location>
        <begin position="103"/>
        <end position="128"/>
    </location>
</feature>
<name>A0ABS8DGY8_9FIRM</name>
<comment type="caution">
    <text evidence="8">The sequence shown here is derived from an EMBL/GenBank/DDBJ whole genome shotgun (WGS) entry which is preliminary data.</text>
</comment>
<keyword evidence="4 6" id="KW-1133">Transmembrane helix</keyword>
<keyword evidence="3 6" id="KW-0812">Transmembrane</keyword>
<feature type="transmembrane region" description="Helical" evidence="6">
    <location>
        <begin position="229"/>
        <end position="255"/>
    </location>
</feature>
<evidence type="ECO:0000259" key="7">
    <source>
        <dbReference type="Pfam" id="PF02687"/>
    </source>
</evidence>
<reference evidence="8 9" key="1">
    <citation type="submission" date="2021-10" db="EMBL/GenBank/DDBJ databases">
        <title>Collection of gut derived symbiotic bacterial strains cultured from healthy donors.</title>
        <authorList>
            <person name="Lin H."/>
            <person name="Littmann E."/>
            <person name="Kohout C."/>
            <person name="Pamer E.G."/>
        </authorList>
    </citation>
    <scope>NUCLEOTIDE SEQUENCE [LARGE SCALE GENOMIC DNA]</scope>
    <source>
        <strain evidence="8 9">DFI.1.165</strain>
    </source>
</reference>
<dbReference type="InterPro" id="IPR003838">
    <property type="entry name" value="ABC3_permease_C"/>
</dbReference>
<organism evidence="8 9">
    <name type="scientific">Bariatricus massiliensis</name>
    <dbReference type="NCBI Taxonomy" id="1745713"/>
    <lineage>
        <taxon>Bacteria</taxon>
        <taxon>Bacillati</taxon>
        <taxon>Bacillota</taxon>
        <taxon>Clostridia</taxon>
        <taxon>Lachnospirales</taxon>
        <taxon>Lachnospiraceae</taxon>
        <taxon>Bariatricus</taxon>
    </lineage>
</organism>
<accession>A0ABS8DGY8</accession>
<dbReference type="Pfam" id="PF02687">
    <property type="entry name" value="FtsX"/>
    <property type="match status" value="1"/>
</dbReference>
<feature type="transmembrane region" description="Helical" evidence="6">
    <location>
        <begin position="59"/>
        <end position="82"/>
    </location>
</feature>
<evidence type="ECO:0000256" key="3">
    <source>
        <dbReference type="ARBA" id="ARBA00022692"/>
    </source>
</evidence>
<feature type="transmembrane region" description="Helical" evidence="6">
    <location>
        <begin position="21"/>
        <end position="39"/>
    </location>
</feature>
<dbReference type="PANTHER" id="PTHR46795">
    <property type="entry name" value="ABC TRANSPORTER PERMEASE-RELATED-RELATED"/>
    <property type="match status" value="1"/>
</dbReference>
<keyword evidence="5 6" id="KW-0472">Membrane</keyword>
<dbReference type="PANTHER" id="PTHR46795:SF3">
    <property type="entry name" value="ABC TRANSPORTER PERMEASE"/>
    <property type="match status" value="1"/>
</dbReference>
<evidence type="ECO:0000256" key="1">
    <source>
        <dbReference type="ARBA" id="ARBA00004651"/>
    </source>
</evidence>
<feature type="domain" description="ABC3 transporter permease C-terminal" evidence="7">
    <location>
        <begin position="62"/>
        <end position="180"/>
    </location>
</feature>
<evidence type="ECO:0000256" key="4">
    <source>
        <dbReference type="ARBA" id="ARBA00022989"/>
    </source>
</evidence>
<keyword evidence="6" id="KW-0813">Transport</keyword>
<dbReference type="RefSeq" id="WP_066737253.1">
    <property type="nucleotide sequence ID" value="NZ_JAJCIQ010000006.1"/>
</dbReference>
<evidence type="ECO:0000256" key="6">
    <source>
        <dbReference type="PIRNR" id="PIRNR018968"/>
    </source>
</evidence>
<dbReference type="InterPro" id="IPR052536">
    <property type="entry name" value="ABC-4_Integral_Memb_Prot"/>
</dbReference>
<feature type="transmembrane region" description="Helical" evidence="6">
    <location>
        <begin position="603"/>
        <end position="623"/>
    </location>
</feature>
<comment type="similarity">
    <text evidence="6">Belongs to the ABC-4 integral membrane protein family.</text>
</comment>
<feature type="transmembrane region" description="Helical" evidence="6">
    <location>
        <begin position="288"/>
        <end position="308"/>
    </location>
</feature>
<evidence type="ECO:0000313" key="8">
    <source>
        <dbReference type="EMBL" id="MCB7387640.1"/>
    </source>
</evidence>
<feature type="transmembrane region" description="Helical" evidence="6">
    <location>
        <begin position="516"/>
        <end position="538"/>
    </location>
</feature>
<gene>
    <name evidence="8" type="ORF">LIZ65_10120</name>
</gene>
<feature type="transmembrane region" description="Helical" evidence="6">
    <location>
        <begin position="148"/>
        <end position="171"/>
    </location>
</feature>
<feature type="transmembrane region" description="Helical" evidence="6">
    <location>
        <begin position="574"/>
        <end position="591"/>
    </location>
</feature>
<sequence>MSLFRLACSNFKRSIREYASLIISLAFSVFIFFNFQNVVYSDSMDVLKNMKKSYIDMIVQAASVVFGVFLFFFIWYATNIFLNQRKKEIGIYTFMGLDNTKIGRLYALEALFISIFSVVSGLLTGIGFSKLFQMLLFKLSDIQADIQFSVSLRPIFITAVLFLSIFGLMIWKGYRTIVKSSVLQLLSGARQKEMKHEAAALTAVKVCVGIGVLAAGYVCALSTGRLSSLNYGVAAVVLVIAGTYLLFGGAIPWFIRRLTKNKRFLYQKERNLWVNNLAYRIRQNYRTYAMVTILMICSVTVLGTAIALRQRYEKMIHFQETYTFQVLAQKDDVDEGQISAGIEKDNKIRYKNHLSYLGLNAEMFHTRFENTVYGLVSYSQIKQAAEDAGLKFDYAEPAKDEAIELTHIILMSLVDENEEEYMHIGEDTYKITARDSTAYLGDLQNSMGAYIVNDDVYETYKPFGQEMYLYNYKIEDSESAGASVPFVKSLRELQPESIVGCNMVLPENAEDTWIKILYSLCIFMFVTFLLASGSIIFIKLNNDAYEDRERYGILKKMGISAYSLGRAVKQEIRFTYYCPFVLMTVTSWFAIKALGNVMKEELFLVNIYSAAAILAVFTLIYMISVKVFKKKVLD</sequence>
<dbReference type="EMBL" id="JAJCIS010000005">
    <property type="protein sequence ID" value="MCB7387640.1"/>
    <property type="molecule type" value="Genomic_DNA"/>
</dbReference>
<keyword evidence="9" id="KW-1185">Reference proteome</keyword>
<comment type="subcellular location">
    <subcellularLocation>
        <location evidence="1 6">Cell membrane</location>
        <topology evidence="1 6">Multi-pass membrane protein</topology>
    </subcellularLocation>
</comment>
<dbReference type="PIRSF" id="PIRSF018968">
    <property type="entry name" value="ABC_permease_BceB"/>
    <property type="match status" value="1"/>
</dbReference>
<proteinExistence type="inferred from homology"/>
<keyword evidence="2 6" id="KW-1003">Cell membrane</keyword>
<evidence type="ECO:0000256" key="5">
    <source>
        <dbReference type="ARBA" id="ARBA00023136"/>
    </source>
</evidence>